<dbReference type="AlphaFoldDB" id="A0A6J8CXB5"/>
<gene>
    <name evidence="1" type="ORF">MCOR_34392</name>
</gene>
<protein>
    <submittedName>
        <fullName evidence="1">Uncharacterized protein</fullName>
    </submittedName>
</protein>
<name>A0A6J8CXB5_MYTCO</name>
<dbReference type="EMBL" id="CACVKT020006176">
    <property type="protein sequence ID" value="CAC5400196.1"/>
    <property type="molecule type" value="Genomic_DNA"/>
</dbReference>
<organism evidence="1 2">
    <name type="scientific">Mytilus coruscus</name>
    <name type="common">Sea mussel</name>
    <dbReference type="NCBI Taxonomy" id="42192"/>
    <lineage>
        <taxon>Eukaryota</taxon>
        <taxon>Metazoa</taxon>
        <taxon>Spiralia</taxon>
        <taxon>Lophotrochozoa</taxon>
        <taxon>Mollusca</taxon>
        <taxon>Bivalvia</taxon>
        <taxon>Autobranchia</taxon>
        <taxon>Pteriomorphia</taxon>
        <taxon>Mytilida</taxon>
        <taxon>Mytiloidea</taxon>
        <taxon>Mytilidae</taxon>
        <taxon>Mytilinae</taxon>
        <taxon>Mytilus</taxon>
    </lineage>
</organism>
<evidence type="ECO:0000313" key="2">
    <source>
        <dbReference type="Proteomes" id="UP000507470"/>
    </source>
</evidence>
<dbReference type="Proteomes" id="UP000507470">
    <property type="component" value="Unassembled WGS sequence"/>
</dbReference>
<sequence length="292" mass="33676">MAKSTDNQSAEMKDQLYSFLKDSLLDPLYWKDVFAEKHVTLPEQLSFLEEDDWQSFKEKSRVTWERKVIEKIRINSQKHLPSEKFKTIINNHGLEEIYWIQVFNGIGVTTHQQLKHLHSDAWDHLISMSRSSYQNEKAALKNLQRQTQEKSVSYLADEDCINWDKKIKEGKLNRQIVKCDNLGGETKIIKEQMNDKNTALSLDSCRKVVNGHEMKMSNATTTAVSIHSVEMLQEILSKASSGIICRGFYISKDGGEKTGSQAIEMCGQLKLMAPETKRKRGRKVIFYKEGIR</sequence>
<proteinExistence type="predicted"/>
<reference evidence="1 2" key="1">
    <citation type="submission" date="2020-06" db="EMBL/GenBank/DDBJ databases">
        <authorList>
            <person name="Li R."/>
            <person name="Bekaert M."/>
        </authorList>
    </citation>
    <scope>NUCLEOTIDE SEQUENCE [LARGE SCALE GENOMIC DNA]</scope>
    <source>
        <strain evidence="2">wild</strain>
    </source>
</reference>
<accession>A0A6J8CXB5</accession>
<keyword evidence="2" id="KW-1185">Reference proteome</keyword>
<evidence type="ECO:0000313" key="1">
    <source>
        <dbReference type="EMBL" id="CAC5400196.1"/>
    </source>
</evidence>